<gene>
    <name evidence="2" type="ORF">ACIOUF_24805</name>
</gene>
<proteinExistence type="predicted"/>
<evidence type="ECO:0000313" key="2">
    <source>
        <dbReference type="EMBL" id="MFJ2289536.1"/>
    </source>
</evidence>
<dbReference type="EMBL" id="JBIUVY010000065">
    <property type="protein sequence ID" value="MFJ2289536.1"/>
    <property type="molecule type" value="Genomic_DNA"/>
</dbReference>
<comment type="caution">
    <text evidence="2">The sequence shown here is derived from an EMBL/GenBank/DDBJ whole genome shotgun (WGS) entry which is preliminary data.</text>
</comment>
<name>A0ABW8DU17_9PSED</name>
<evidence type="ECO:0008006" key="4">
    <source>
        <dbReference type="Google" id="ProtNLM"/>
    </source>
</evidence>
<reference evidence="2 3" key="1">
    <citation type="submission" date="2024-10" db="EMBL/GenBank/DDBJ databases">
        <title>The Natural Products Discovery Center: Release of the First 8490 Sequenced Strains for Exploring Actinobacteria Biosynthetic Diversity.</title>
        <authorList>
            <person name="Kalkreuter E."/>
            <person name="Kautsar S.A."/>
            <person name="Yang D."/>
            <person name="Bader C.D."/>
            <person name="Teijaro C.N."/>
            <person name="Fluegel L."/>
            <person name="Davis C.M."/>
            <person name="Simpson J.R."/>
            <person name="Lauterbach L."/>
            <person name="Steele A.D."/>
            <person name="Gui C."/>
            <person name="Meng S."/>
            <person name="Li G."/>
            <person name="Viehrig K."/>
            <person name="Ye F."/>
            <person name="Su P."/>
            <person name="Kiefer A.F."/>
            <person name="Nichols A."/>
            <person name="Cepeda A.J."/>
            <person name="Yan W."/>
            <person name="Fan B."/>
            <person name="Jiang Y."/>
            <person name="Adhikari A."/>
            <person name="Zheng C.-J."/>
            <person name="Schuster L."/>
            <person name="Cowan T.M."/>
            <person name="Smanski M.J."/>
            <person name="Chevrette M.G."/>
            <person name="De Carvalho L.P.S."/>
            <person name="Shen B."/>
        </authorList>
    </citation>
    <scope>NUCLEOTIDE SEQUENCE [LARGE SCALE GENOMIC DNA]</scope>
    <source>
        <strain evidence="2 3">NPDC087689</strain>
    </source>
</reference>
<keyword evidence="3" id="KW-1185">Reference proteome</keyword>
<feature type="compositionally biased region" description="Basic and acidic residues" evidence="1">
    <location>
        <begin position="219"/>
        <end position="231"/>
    </location>
</feature>
<dbReference type="RefSeq" id="WP_401234006.1">
    <property type="nucleotide sequence ID" value="NZ_JBIUVY010000065.1"/>
</dbReference>
<dbReference type="Proteomes" id="UP001617296">
    <property type="component" value="Unassembled WGS sequence"/>
</dbReference>
<evidence type="ECO:0000313" key="3">
    <source>
        <dbReference type="Proteomes" id="UP001617296"/>
    </source>
</evidence>
<feature type="region of interest" description="Disordered" evidence="1">
    <location>
        <begin position="219"/>
        <end position="261"/>
    </location>
</feature>
<evidence type="ECO:0000256" key="1">
    <source>
        <dbReference type="SAM" id="MobiDB-lite"/>
    </source>
</evidence>
<protein>
    <recommendedName>
        <fullName evidence="4">DUF222 domain-containing protein</fullName>
    </recommendedName>
</protein>
<organism evidence="2 3">
    <name type="scientific">Pseudomonas iridis</name>
    <dbReference type="NCBI Taxonomy" id="2710587"/>
    <lineage>
        <taxon>Bacteria</taxon>
        <taxon>Pseudomonadati</taxon>
        <taxon>Pseudomonadota</taxon>
        <taxon>Gammaproteobacteria</taxon>
        <taxon>Pseudomonadales</taxon>
        <taxon>Pseudomonadaceae</taxon>
        <taxon>Pseudomonas</taxon>
    </lineage>
</organism>
<accession>A0ABW8DU17</accession>
<sequence>MLSSDEKLQLVDALCVTAEAMGTTLSPGAAKMMADDLAMFRVDELVTALRACRHEVAGRLTLAAIMQRVQAADGRPGKDEAWSIALAASDQFDTVVMTEEILLAISVAEPVLHQGDKVGARMAFISAYERLVCAARQQLKPTDWRVSMGFDPQRRVMAIDQAVLMQRLSPDAAKQTLISLACAPMTENAQAIAGLITGEPGTPSPDVRDRLRSIRDTVLRQHEHQEKERRASVQVSRNRLATRMNDPVPKAAQRQQERPHD</sequence>